<feature type="transmembrane region" description="Helical" evidence="3">
    <location>
        <begin position="54"/>
        <end position="71"/>
    </location>
</feature>
<feature type="transmembrane region" description="Helical" evidence="3">
    <location>
        <begin position="189"/>
        <end position="215"/>
    </location>
</feature>
<evidence type="ECO:0000256" key="1">
    <source>
        <dbReference type="ARBA" id="ARBA00004141"/>
    </source>
</evidence>
<dbReference type="EMBL" id="KV418093">
    <property type="protein sequence ID" value="KZP03346.1"/>
    <property type="molecule type" value="Genomic_DNA"/>
</dbReference>
<dbReference type="Proteomes" id="UP000076532">
    <property type="component" value="Unassembled WGS sequence"/>
</dbReference>
<dbReference type="PANTHER" id="PTHR42910">
    <property type="entry name" value="TRANSPORTER SCO4007-RELATED"/>
    <property type="match status" value="1"/>
</dbReference>
<dbReference type="InterPro" id="IPR020846">
    <property type="entry name" value="MFS_dom"/>
</dbReference>
<keyword evidence="7" id="KW-1185">Reference proteome</keyword>
<evidence type="ECO:0000313" key="5">
    <source>
        <dbReference type="EMBL" id="KZP03346.1"/>
    </source>
</evidence>
<dbReference type="PROSITE" id="PS50850">
    <property type="entry name" value="MFS"/>
    <property type="match status" value="1"/>
</dbReference>
<feature type="transmembrane region" description="Helical" evidence="3">
    <location>
        <begin position="110"/>
        <end position="130"/>
    </location>
</feature>
<dbReference type="AlphaFoldDB" id="A0A167TW56"/>
<protein>
    <submittedName>
        <fullName evidence="5">MFS DHA1 protein</fullName>
    </submittedName>
</protein>
<dbReference type="EMBL" id="KV417590">
    <property type="protein sequence ID" value="KZP16704.1"/>
    <property type="molecule type" value="Genomic_DNA"/>
</dbReference>
<dbReference type="STRING" id="436010.A0A167TW56"/>
<evidence type="ECO:0000313" key="7">
    <source>
        <dbReference type="Proteomes" id="UP000076532"/>
    </source>
</evidence>
<dbReference type="GO" id="GO:0022857">
    <property type="term" value="F:transmembrane transporter activity"/>
    <property type="evidence" value="ECO:0007669"/>
    <property type="project" value="InterPro"/>
</dbReference>
<feature type="transmembrane region" description="Helical" evidence="3">
    <location>
        <begin position="227"/>
        <end position="245"/>
    </location>
</feature>
<dbReference type="InterPro" id="IPR011701">
    <property type="entry name" value="MFS"/>
</dbReference>
<evidence type="ECO:0000313" key="6">
    <source>
        <dbReference type="EMBL" id="KZP16704.1"/>
    </source>
</evidence>
<reference evidence="5 7" key="1">
    <citation type="journal article" date="2016" name="Mol. Biol. Evol.">
        <title>Comparative Genomics of Early-Diverging Mushroom-Forming Fungi Provides Insights into the Origins of Lignocellulose Decay Capabilities.</title>
        <authorList>
            <person name="Nagy L.G."/>
            <person name="Riley R."/>
            <person name="Tritt A."/>
            <person name="Adam C."/>
            <person name="Daum C."/>
            <person name="Floudas D."/>
            <person name="Sun H."/>
            <person name="Yadav J.S."/>
            <person name="Pangilinan J."/>
            <person name="Larsson K.H."/>
            <person name="Matsuura K."/>
            <person name="Barry K."/>
            <person name="Labutti K."/>
            <person name="Kuo R."/>
            <person name="Ohm R.A."/>
            <person name="Bhattacharya S.S."/>
            <person name="Shirouzu T."/>
            <person name="Yoshinaga Y."/>
            <person name="Martin F.M."/>
            <person name="Grigoriev I.V."/>
            <person name="Hibbett D.S."/>
        </authorList>
    </citation>
    <scope>NUCLEOTIDE SEQUENCE [LARGE SCALE GENOMIC DNA]</scope>
    <source>
        <strain evidence="5 7">CBS 109695</strain>
    </source>
</reference>
<dbReference type="Gene3D" id="1.20.1250.20">
    <property type="entry name" value="MFS general substrate transporter like domains"/>
    <property type="match status" value="1"/>
</dbReference>
<dbReference type="SUPFAM" id="SSF103473">
    <property type="entry name" value="MFS general substrate transporter"/>
    <property type="match status" value="1"/>
</dbReference>
<evidence type="ECO:0000259" key="4">
    <source>
        <dbReference type="PROSITE" id="PS50850"/>
    </source>
</evidence>
<dbReference type="GO" id="GO:0016020">
    <property type="term" value="C:membrane"/>
    <property type="evidence" value="ECO:0007669"/>
    <property type="project" value="UniProtKB-SubCell"/>
</dbReference>
<dbReference type="InterPro" id="IPR036259">
    <property type="entry name" value="MFS_trans_sf"/>
</dbReference>
<feature type="transmembrane region" description="Helical" evidence="3">
    <location>
        <begin position="345"/>
        <end position="363"/>
    </location>
</feature>
<keyword evidence="3" id="KW-1133">Transmembrane helix</keyword>
<feature type="transmembrane region" description="Helical" evidence="3">
    <location>
        <begin position="252"/>
        <end position="271"/>
    </location>
</feature>
<feature type="transmembrane region" description="Helical" evidence="3">
    <location>
        <begin position="317"/>
        <end position="339"/>
    </location>
</feature>
<proteinExistence type="predicted"/>
<comment type="subcellular location">
    <subcellularLocation>
        <location evidence="1">Membrane</location>
        <topology evidence="1">Multi-pass membrane protein</topology>
    </subcellularLocation>
</comment>
<feature type="transmembrane region" description="Helical" evidence="3">
    <location>
        <begin position="277"/>
        <end position="296"/>
    </location>
</feature>
<feature type="domain" description="Major facilitator superfamily (MFS) profile" evidence="4">
    <location>
        <begin position="1"/>
        <end position="369"/>
    </location>
</feature>
<dbReference type="Pfam" id="PF07690">
    <property type="entry name" value="MFS_1"/>
    <property type="match status" value="1"/>
</dbReference>
<gene>
    <name evidence="5" type="ORF">FIBSPDRAFT_487827</name>
    <name evidence="6" type="ORF">FIBSPDRAFT_54611</name>
</gene>
<evidence type="ECO:0000256" key="3">
    <source>
        <dbReference type="SAM" id="Phobius"/>
    </source>
</evidence>
<feature type="transmembrane region" description="Helical" evidence="3">
    <location>
        <begin position="77"/>
        <end position="98"/>
    </location>
</feature>
<feature type="region of interest" description="Disordered" evidence="2">
    <location>
        <begin position="385"/>
        <end position="419"/>
    </location>
</feature>
<accession>A0A167TW56</accession>
<sequence length="419" mass="44964">MNLYYCQPILVELARQFNVGDLVVSRIPTLLQAGYATGLLLLSPLGDLIRRRQFLFILMTVSGTLSIALAITRSLLAFEIISFFVAVSSVTPQVLIPLTAELAPPHRRSSFIAIVFSGLLMGVLFARVLSGVIAEYSSYHNIYWMGVGGQFAMLVAVYFVCPDRPPKNQHLSYFQILGTMAKYAVTEPILIQASLIIFISSAIYSCFWVTATFLLSGAPYHYDTLKIGLFGLVGIFGVSFAPLVGRAIDWTVPWIATAVGILMVVISLAIYTAAAGISIVAVVFVIFILDVGAEALQVSLTTTVYSIAPEAIARLNAVLIMAIFLGQVMGTAVGTKVFVEGGYRVTGAFCLGLCGLQILALALRGPKVSQYTWIGWKGGMSFKKDNAQDIESGSKDTVVSPPNESSPKPLAAGLPQLGA</sequence>
<name>A0A167TW56_9AGAM</name>
<dbReference type="CDD" id="cd17324">
    <property type="entry name" value="MFS_NepI_like"/>
    <property type="match status" value="1"/>
</dbReference>
<keyword evidence="3" id="KW-0812">Transmembrane</keyword>
<organism evidence="5 7">
    <name type="scientific">Athelia psychrophila</name>
    <dbReference type="NCBI Taxonomy" id="1759441"/>
    <lineage>
        <taxon>Eukaryota</taxon>
        <taxon>Fungi</taxon>
        <taxon>Dikarya</taxon>
        <taxon>Basidiomycota</taxon>
        <taxon>Agaricomycotina</taxon>
        <taxon>Agaricomycetes</taxon>
        <taxon>Agaricomycetidae</taxon>
        <taxon>Atheliales</taxon>
        <taxon>Atheliaceae</taxon>
        <taxon>Athelia</taxon>
    </lineage>
</organism>
<evidence type="ECO:0000256" key="2">
    <source>
        <dbReference type="SAM" id="MobiDB-lite"/>
    </source>
</evidence>
<keyword evidence="3" id="KW-0472">Membrane</keyword>
<dbReference type="PANTHER" id="PTHR42910:SF1">
    <property type="entry name" value="MAJOR FACILITATOR SUPERFAMILY (MFS) PROFILE DOMAIN-CONTAINING PROTEIN"/>
    <property type="match status" value="1"/>
</dbReference>
<feature type="transmembrane region" description="Helical" evidence="3">
    <location>
        <begin position="142"/>
        <end position="161"/>
    </location>
</feature>
<dbReference type="OrthoDB" id="2105912at2759"/>
<feature type="compositionally biased region" description="Polar residues" evidence="2">
    <location>
        <begin position="389"/>
        <end position="406"/>
    </location>
</feature>